<protein>
    <recommendedName>
        <fullName evidence="16">ATP-binding cassette domain-containing protein</fullName>
    </recommendedName>
</protein>
<dbReference type="PANTHER" id="PTHR24223">
    <property type="entry name" value="ATP-BINDING CASSETTE SUB-FAMILY C"/>
    <property type="match status" value="1"/>
</dbReference>
<dbReference type="Pfam" id="PF00005">
    <property type="entry name" value="ABC_tran"/>
    <property type="match status" value="2"/>
</dbReference>
<dbReference type="PANTHER" id="PTHR24223:SF456">
    <property type="entry name" value="MULTIDRUG RESISTANCE-ASSOCIATED PROTEIN LETHAL(2)03659"/>
    <property type="match status" value="1"/>
</dbReference>
<keyword evidence="7 11" id="KW-1133">Transmembrane helix</keyword>
<dbReference type="SUPFAM" id="SSF52540">
    <property type="entry name" value="P-loop containing nucleoside triphosphate hydrolases"/>
    <property type="match status" value="2"/>
</dbReference>
<dbReference type="FunFam" id="3.40.50.300:FF:000997">
    <property type="entry name" value="Multidrug resistance-associated protein 1"/>
    <property type="match status" value="1"/>
</dbReference>
<feature type="transmembrane region" description="Helical" evidence="11">
    <location>
        <begin position="1105"/>
        <end position="1122"/>
    </location>
</feature>
<dbReference type="InterPro" id="IPR036640">
    <property type="entry name" value="ABC1_TM_sf"/>
</dbReference>
<dbReference type="CDD" id="cd03244">
    <property type="entry name" value="ABCC_MRP_domain2"/>
    <property type="match status" value="1"/>
</dbReference>
<dbReference type="SMART" id="SM00382">
    <property type="entry name" value="AAA"/>
    <property type="match status" value="2"/>
</dbReference>
<evidence type="ECO:0000256" key="3">
    <source>
        <dbReference type="ARBA" id="ARBA00022448"/>
    </source>
</evidence>
<gene>
    <name evidence="14" type="ORF">NliqN6_4190</name>
</gene>
<feature type="transmembrane region" description="Helical" evidence="11">
    <location>
        <begin position="463"/>
        <end position="481"/>
    </location>
</feature>
<dbReference type="Gene3D" id="1.20.1560.10">
    <property type="entry name" value="ABC transporter type 1, transmembrane domain"/>
    <property type="match status" value="2"/>
</dbReference>
<feature type="transmembrane region" description="Helical" evidence="11">
    <location>
        <begin position="968"/>
        <end position="989"/>
    </location>
</feature>
<dbReference type="EMBL" id="BLZA01000023">
    <property type="protein sequence ID" value="GHJ87788.1"/>
    <property type="molecule type" value="Genomic_DNA"/>
</dbReference>
<feature type="compositionally biased region" description="Basic and acidic residues" evidence="10">
    <location>
        <begin position="74"/>
        <end position="87"/>
    </location>
</feature>
<dbReference type="Pfam" id="PF00664">
    <property type="entry name" value="ABC_membrane"/>
    <property type="match status" value="2"/>
</dbReference>
<keyword evidence="4 11" id="KW-0812">Transmembrane</keyword>
<dbReference type="FunFam" id="1.20.1560.10:FF:000010">
    <property type="entry name" value="Multidrug resistance-associated ABC transporter"/>
    <property type="match status" value="1"/>
</dbReference>
<dbReference type="InterPro" id="IPR017871">
    <property type="entry name" value="ABC_transporter-like_CS"/>
</dbReference>
<name>A0A8H3YFZ8_9TREE</name>
<evidence type="ECO:0000256" key="1">
    <source>
        <dbReference type="ARBA" id="ARBA00004141"/>
    </source>
</evidence>
<dbReference type="GO" id="GO:0016020">
    <property type="term" value="C:membrane"/>
    <property type="evidence" value="ECO:0007669"/>
    <property type="project" value="UniProtKB-SubCell"/>
</dbReference>
<keyword evidence="15" id="KW-1185">Reference proteome</keyword>
<evidence type="ECO:0000256" key="10">
    <source>
        <dbReference type="SAM" id="MobiDB-lite"/>
    </source>
</evidence>
<dbReference type="Proteomes" id="UP000620104">
    <property type="component" value="Unassembled WGS sequence"/>
</dbReference>
<dbReference type="InterPro" id="IPR050173">
    <property type="entry name" value="ABC_transporter_C-like"/>
</dbReference>
<dbReference type="OrthoDB" id="6500128at2759"/>
<dbReference type="GO" id="GO:0140359">
    <property type="term" value="F:ABC-type transporter activity"/>
    <property type="evidence" value="ECO:0007669"/>
    <property type="project" value="InterPro"/>
</dbReference>
<evidence type="ECO:0000256" key="6">
    <source>
        <dbReference type="ARBA" id="ARBA00022840"/>
    </source>
</evidence>
<dbReference type="InterPro" id="IPR027417">
    <property type="entry name" value="P-loop_NTPase"/>
</dbReference>
<evidence type="ECO:0000259" key="12">
    <source>
        <dbReference type="PROSITE" id="PS50893"/>
    </source>
</evidence>
<feature type="transmembrane region" description="Helical" evidence="11">
    <location>
        <begin position="437"/>
        <end position="457"/>
    </location>
</feature>
<dbReference type="InterPro" id="IPR003593">
    <property type="entry name" value="AAA+_ATPase"/>
</dbReference>
<feature type="compositionally biased region" description="Polar residues" evidence="10">
    <location>
        <begin position="47"/>
        <end position="62"/>
    </location>
</feature>
<dbReference type="CDD" id="cd18606">
    <property type="entry name" value="ABC_6TM_YOR1_D2_like"/>
    <property type="match status" value="1"/>
</dbReference>
<evidence type="ECO:0000256" key="9">
    <source>
        <dbReference type="ARBA" id="ARBA00023136"/>
    </source>
</evidence>
<evidence type="ECO:0000256" key="2">
    <source>
        <dbReference type="ARBA" id="ARBA00009726"/>
    </source>
</evidence>
<dbReference type="InterPro" id="IPR003439">
    <property type="entry name" value="ABC_transporter-like_ATP-bd"/>
</dbReference>
<dbReference type="CDD" id="cd18597">
    <property type="entry name" value="ABC_6TM_YOR1_D1_like"/>
    <property type="match status" value="1"/>
</dbReference>
<feature type="domain" description="ABC transmembrane type-1" evidence="13">
    <location>
        <begin position="314"/>
        <end position="604"/>
    </location>
</feature>
<feature type="region of interest" description="Disordered" evidence="10">
    <location>
        <begin position="1"/>
        <end position="123"/>
    </location>
</feature>
<feature type="compositionally biased region" description="Polar residues" evidence="10">
    <location>
        <begin position="1"/>
        <end position="19"/>
    </location>
</feature>
<dbReference type="PROSITE" id="PS50929">
    <property type="entry name" value="ABC_TM1F"/>
    <property type="match status" value="2"/>
</dbReference>
<proteinExistence type="inferred from homology"/>
<feature type="domain" description="ABC transporter" evidence="12">
    <location>
        <begin position="666"/>
        <end position="889"/>
    </location>
</feature>
<evidence type="ECO:0000256" key="8">
    <source>
        <dbReference type="ARBA" id="ARBA00023026"/>
    </source>
</evidence>
<dbReference type="FunFam" id="3.40.50.300:FF:000565">
    <property type="entry name" value="ABC bile acid transporter"/>
    <property type="match status" value="1"/>
</dbReference>
<keyword evidence="5" id="KW-0547">Nucleotide-binding</keyword>
<accession>A0A8H3YFZ8</accession>
<dbReference type="PROSITE" id="PS00211">
    <property type="entry name" value="ABC_TRANSPORTER_1"/>
    <property type="match status" value="2"/>
</dbReference>
<feature type="transmembrane region" description="Helical" evidence="11">
    <location>
        <begin position="1080"/>
        <end position="1099"/>
    </location>
</feature>
<feature type="transmembrane region" description="Helical" evidence="11">
    <location>
        <begin position="1001"/>
        <end position="1030"/>
    </location>
</feature>
<dbReference type="GO" id="GO:0016887">
    <property type="term" value="F:ATP hydrolysis activity"/>
    <property type="evidence" value="ECO:0007669"/>
    <property type="project" value="InterPro"/>
</dbReference>
<feature type="domain" description="ABC transporter" evidence="12">
    <location>
        <begin position="1281"/>
        <end position="1527"/>
    </location>
</feature>
<feature type="transmembrane region" description="Helical" evidence="11">
    <location>
        <begin position="1186"/>
        <end position="1205"/>
    </location>
</feature>
<dbReference type="CDD" id="cd03250">
    <property type="entry name" value="ABCC_MRP_domain1"/>
    <property type="match status" value="1"/>
</dbReference>
<evidence type="ECO:0000256" key="11">
    <source>
        <dbReference type="SAM" id="Phobius"/>
    </source>
</evidence>
<keyword evidence="6" id="KW-0067">ATP-binding</keyword>
<comment type="similarity">
    <text evidence="2">Belongs to the ABC transporter superfamily. ABCC family. Conjugate transporter (TC 3.A.1.208) subfamily.</text>
</comment>
<evidence type="ECO:0000256" key="7">
    <source>
        <dbReference type="ARBA" id="ARBA00022989"/>
    </source>
</evidence>
<evidence type="ECO:0008006" key="16">
    <source>
        <dbReference type="Google" id="ProtNLM"/>
    </source>
</evidence>
<evidence type="ECO:0000256" key="5">
    <source>
        <dbReference type="ARBA" id="ARBA00022741"/>
    </source>
</evidence>
<dbReference type="FunFam" id="1.20.1560.10:FF:000061">
    <property type="entry name" value="ATP-binding cassette transporter YOR1"/>
    <property type="match status" value="1"/>
</dbReference>
<evidence type="ECO:0000259" key="13">
    <source>
        <dbReference type="PROSITE" id="PS50929"/>
    </source>
</evidence>
<evidence type="ECO:0000313" key="15">
    <source>
        <dbReference type="Proteomes" id="UP000620104"/>
    </source>
</evidence>
<dbReference type="SUPFAM" id="SSF90123">
    <property type="entry name" value="ABC transporter transmembrane region"/>
    <property type="match status" value="2"/>
</dbReference>
<keyword evidence="8" id="KW-0843">Virulence</keyword>
<keyword evidence="9 11" id="KW-0472">Membrane</keyword>
<keyword evidence="3" id="KW-0813">Transport</keyword>
<evidence type="ECO:0000256" key="4">
    <source>
        <dbReference type="ARBA" id="ARBA00022692"/>
    </source>
</evidence>
<comment type="subcellular location">
    <subcellularLocation>
        <location evidence="1">Membrane</location>
        <topology evidence="1">Multi-pass membrane protein</topology>
    </subcellularLocation>
</comment>
<sequence>MIPDNQTTTNPVSGTNGDIPSNVGDDGRGSSVPALTPIDMVHRQLIESANTPEKSLSPSTFTPADLNDLPSPRKSTEDSIRQEKKKEEEDEKLGLGSLDDKDTLSGESQPAQGETSHQHHRLKDISQVDALLAQGKKRNKWYQIWRPKHGPPKPPDSLEDVGEIPLATASIFSQLTYSWVTPLMTLGYQRPLMATDLWKMDKTREARLLSDKFMEAYTRRELEAKTYNVGLIDHVNPVRPSQLQRFKWHLQLTIHPRRHKNASLPVANGFHNAGTEATSKAQRLQILEEEWRHHSGRRKASIVMSLNETMSGFWAGGLYKVIGDTAQLMCPLLTKALINFSKDAYYERKRGEAGPSVGKGIGYAIGLFFLVIMASVCQHQFFFRSMASGVMARAALISATFKRSMVLAPRSRAQHPQGKILSHLSSDISRIDYCCQWFHAIWTAPIQLIVTMILLLVQIGPSALVGMSLFVLLTPLQTWFMKLSFKVRQSSMQWTDGRSKLLQELLCSMAIIKQFTYEIPFLKRLSTIRGHELRGVRSIMIIRAANQALAFSVPILASVVSFAAYILGGGNDVDPAVIFTSLSYFMLLRQPLMFLPRALSSLADAQTAVQRLGEFFAADITTYKADIDPNLDLAIKVKNATFEWMAGEEALAAVKCKTKRGKKSDTGIVSPRKDSTTKPFRLENLNFDVPRGQLVAVVGPIGSGKSSLLSALVGEMERVSGNVTFCGSLGYCQQNAWIQNLSVRENILFGAPYDEDRYWRAVKAAALPPDLELFADGDMTEIGERGVNLSGGQKSRLNIARAFYSDAEIILLDDPLSAVDAHVGLHLFEEAILALKATGKTVVLVTHALHLLSKQVDYIYSIDDGRFVEQGTYNELMRANGAFKKLVQQYGGQREEQWEEDEVEAEKALEVKPILKQKITRKMMGSAAGTGKLEGRLMKGEVRKTGSVGMKVYMQYLRAGEAEVTGPLTLIAAILMQGCNILSMLWITYWQADQFQRSQNFYMGIYAALGVAQAFFTFALGATIGILSYFASRSLYSKSLHRLFHTPMSFLSTTPIGRIMSVYGKDIDTIDSNLSDSFRMFLMTIASVIGSVVIITVYLHYFLPVVAVVLLGYGYFAMFYRASAREVKRLDSILRSLLYSHFGESLSGLSTIRAYNAISRFEDANDGYVDLENRAYLLTTANQRWLAIRLDFCGAILIFCVAVMAATNTKLSPSVIGLTLTYLTSLVQMFGMMTRQSAELENNMNAVERVLYYASEKLPQERAHIIPDTEPPASWPESGQVDFKDVVMSYREGLPTVLHGINLHVESGASVGILGRSGAGKSSLTQVLFRLVELTSGSIHIDGVDISSIGLATLRSRLSLIPQEPLLFSGTIRSNLDPFDRFPDANLLDAMRKAALIDSVDIERMGEGDEQSHRPRFNLETPVESEGQNLSVGERALLSLARALVNDSKIIILDEATASTDAATDAKIQETIRREFSNKTVLCIAHRLHTVISFDKILVMDAGMCKEYAGPLELFSREDSLFRSLCIKSDITLEDIQKAQNQAGHQRKPS</sequence>
<dbReference type="Gene3D" id="3.40.50.300">
    <property type="entry name" value="P-loop containing nucleotide triphosphate hydrolases"/>
    <property type="match status" value="2"/>
</dbReference>
<dbReference type="GO" id="GO:0005524">
    <property type="term" value="F:ATP binding"/>
    <property type="evidence" value="ECO:0007669"/>
    <property type="project" value="UniProtKB-KW"/>
</dbReference>
<feature type="transmembrane region" description="Helical" evidence="11">
    <location>
        <begin position="360"/>
        <end position="383"/>
    </location>
</feature>
<dbReference type="InterPro" id="IPR011527">
    <property type="entry name" value="ABC1_TM_dom"/>
</dbReference>
<reference evidence="14" key="1">
    <citation type="submission" date="2020-07" db="EMBL/GenBank/DDBJ databases">
        <title>Draft Genome Sequence of a Deep-Sea Yeast, Naganishia (Cryptococcus) liquefaciens strain N6.</title>
        <authorList>
            <person name="Han Y.W."/>
            <person name="Kajitani R."/>
            <person name="Morimoto H."/>
            <person name="Parhat M."/>
            <person name="Tsubouchi H."/>
            <person name="Bakenova O."/>
            <person name="Ogata M."/>
            <person name="Argunhan B."/>
            <person name="Aoki R."/>
            <person name="Kajiwara S."/>
            <person name="Itoh T."/>
            <person name="Iwasaki H."/>
        </authorList>
    </citation>
    <scope>NUCLEOTIDE SEQUENCE</scope>
    <source>
        <strain evidence="14">N6</strain>
    </source>
</reference>
<feature type="domain" description="ABC transmembrane type-1" evidence="13">
    <location>
        <begin position="968"/>
        <end position="1242"/>
    </location>
</feature>
<organism evidence="14 15">
    <name type="scientific">Naganishia liquefaciens</name>
    <dbReference type="NCBI Taxonomy" id="104408"/>
    <lineage>
        <taxon>Eukaryota</taxon>
        <taxon>Fungi</taxon>
        <taxon>Dikarya</taxon>
        <taxon>Basidiomycota</taxon>
        <taxon>Agaricomycotina</taxon>
        <taxon>Tremellomycetes</taxon>
        <taxon>Filobasidiales</taxon>
        <taxon>Filobasidiaceae</taxon>
        <taxon>Naganishia</taxon>
    </lineage>
</organism>
<dbReference type="PROSITE" id="PS50893">
    <property type="entry name" value="ABC_TRANSPORTER_2"/>
    <property type="match status" value="2"/>
</dbReference>
<comment type="caution">
    <text evidence="14">The sequence shown here is derived from an EMBL/GenBank/DDBJ whole genome shotgun (WGS) entry which is preliminary data.</text>
</comment>
<evidence type="ECO:0000313" key="14">
    <source>
        <dbReference type="EMBL" id="GHJ87788.1"/>
    </source>
</evidence>
<feature type="transmembrane region" description="Helical" evidence="11">
    <location>
        <begin position="548"/>
        <end position="567"/>
    </location>
</feature>